<dbReference type="KEGG" id="cfr:116666003"/>
<evidence type="ECO:0000256" key="11">
    <source>
        <dbReference type="PROSITE-ProRule" id="PRU00042"/>
    </source>
</evidence>
<feature type="domain" description="C2H2-type" evidence="13">
    <location>
        <begin position="310"/>
        <end position="337"/>
    </location>
</feature>
<accession>A0A8B8TN47</accession>
<keyword evidence="3" id="KW-0479">Metal-binding</keyword>
<dbReference type="InterPro" id="IPR001909">
    <property type="entry name" value="KRAB"/>
</dbReference>
<dbReference type="PANTHER" id="PTHR23234:SF8">
    <property type="entry name" value="C2H2-TYPE DOMAIN-CONTAINING PROTEIN"/>
    <property type="match status" value="1"/>
</dbReference>
<dbReference type="FunFam" id="3.30.160.60:FF:000016">
    <property type="entry name" value="zinc finger protein 37 homolog"/>
    <property type="match status" value="1"/>
</dbReference>
<dbReference type="InterPro" id="IPR050758">
    <property type="entry name" value="Znf_C2H2-type"/>
</dbReference>
<keyword evidence="4" id="KW-0677">Repeat</keyword>
<keyword evidence="6" id="KW-0862">Zinc</keyword>
<keyword evidence="10" id="KW-0539">Nucleus</keyword>
<comment type="similarity">
    <text evidence="2">Belongs to the krueppel C2H2-type zinc-finger protein family.</text>
</comment>
<sequence>MVSSDRLMFPEKAQKRRKRTEKESGMAVSQGQLTFEDVAIKFSQEEWECLNAAQRALYRDVMLETCRNLLSLGAGFSAYLMQYSSYALLDLPPVRVVKHLQPKANSNTGEVFQTTMLRRPESHEIKRFHLRKIEENKYECQWRDGERNDKGVPVTHEEHLTGGRRRPDRRDAGVKPVGNRLGLSFQDEPHIIKSKGQVYECDEVDKPTSSSSSFSPVQRIPPSVQTSVPNTHGSDFMHPSVRMQHQKAHRERPHRRDEGGKSFLRSSHLTRHQITHPGAKLYQCDVCGKIFGQNSCLTRHQNVHAAEKPYKCSECGKTFTQSSNLSRHQKIHTGEKLHECDTCGRVFTQKSHLKIHQRVHTGEKPYKCNECGKVFRLYGTLVSHRRVHTGEKPYKCSECGKVFSQKPHLRVHWRIHTGEKPFKCSECGKVFSRNSCLTSHQRIHFAKKSPKLSLENL</sequence>
<evidence type="ECO:0000256" key="1">
    <source>
        <dbReference type="ARBA" id="ARBA00004123"/>
    </source>
</evidence>
<dbReference type="InterPro" id="IPR036236">
    <property type="entry name" value="Znf_C2H2_sf"/>
</dbReference>
<feature type="region of interest" description="Disordered" evidence="12">
    <location>
        <begin position="1"/>
        <end position="27"/>
    </location>
</feature>
<keyword evidence="9" id="KW-0804">Transcription</keyword>
<evidence type="ECO:0000256" key="8">
    <source>
        <dbReference type="ARBA" id="ARBA00023125"/>
    </source>
</evidence>
<dbReference type="Gene3D" id="6.10.140.140">
    <property type="match status" value="1"/>
</dbReference>
<gene>
    <name evidence="16" type="primary">LOC116666003</name>
</gene>
<feature type="domain" description="C2H2-type" evidence="13">
    <location>
        <begin position="282"/>
        <end position="309"/>
    </location>
</feature>
<dbReference type="SMART" id="SM00355">
    <property type="entry name" value="ZnF_C2H2"/>
    <property type="match status" value="6"/>
</dbReference>
<proteinExistence type="inferred from homology"/>
<keyword evidence="8" id="KW-0238">DNA-binding</keyword>
<dbReference type="GO" id="GO:0008270">
    <property type="term" value="F:zinc ion binding"/>
    <property type="evidence" value="ECO:0007669"/>
    <property type="project" value="UniProtKB-KW"/>
</dbReference>
<evidence type="ECO:0000256" key="4">
    <source>
        <dbReference type="ARBA" id="ARBA00022737"/>
    </source>
</evidence>
<name>A0A8B8TN47_CAMFR</name>
<evidence type="ECO:0000256" key="3">
    <source>
        <dbReference type="ARBA" id="ARBA00022723"/>
    </source>
</evidence>
<dbReference type="CDD" id="cd07765">
    <property type="entry name" value="KRAB_A-box"/>
    <property type="match status" value="1"/>
</dbReference>
<dbReference type="GO" id="GO:0045892">
    <property type="term" value="P:negative regulation of DNA-templated transcription"/>
    <property type="evidence" value="ECO:0007669"/>
    <property type="project" value="UniProtKB-ARBA"/>
</dbReference>
<dbReference type="Proteomes" id="UP000694856">
    <property type="component" value="Chromosome 9"/>
</dbReference>
<evidence type="ECO:0000256" key="6">
    <source>
        <dbReference type="ARBA" id="ARBA00022833"/>
    </source>
</evidence>
<feature type="domain" description="C2H2-type" evidence="13">
    <location>
        <begin position="338"/>
        <end position="365"/>
    </location>
</feature>
<evidence type="ECO:0000256" key="5">
    <source>
        <dbReference type="ARBA" id="ARBA00022771"/>
    </source>
</evidence>
<dbReference type="InterPro" id="IPR036051">
    <property type="entry name" value="KRAB_dom_sf"/>
</dbReference>
<dbReference type="Gene3D" id="3.30.160.60">
    <property type="entry name" value="Classic Zinc Finger"/>
    <property type="match status" value="7"/>
</dbReference>
<feature type="domain" description="C2H2-type" evidence="13">
    <location>
        <begin position="422"/>
        <end position="449"/>
    </location>
</feature>
<feature type="compositionally biased region" description="Basic and acidic residues" evidence="12">
    <location>
        <begin position="145"/>
        <end position="161"/>
    </location>
</feature>
<evidence type="ECO:0000256" key="10">
    <source>
        <dbReference type="ARBA" id="ARBA00023242"/>
    </source>
</evidence>
<evidence type="ECO:0000256" key="7">
    <source>
        <dbReference type="ARBA" id="ARBA00023015"/>
    </source>
</evidence>
<protein>
    <submittedName>
        <fullName evidence="16">Zinc finger protein 160-like isoform X1</fullName>
    </submittedName>
</protein>
<dbReference type="GO" id="GO:0043565">
    <property type="term" value="F:sequence-specific DNA binding"/>
    <property type="evidence" value="ECO:0007669"/>
    <property type="project" value="UniProtKB-ARBA"/>
</dbReference>
<feature type="domain" description="C2H2-type" evidence="13">
    <location>
        <begin position="394"/>
        <end position="421"/>
    </location>
</feature>
<dbReference type="InterPro" id="IPR013087">
    <property type="entry name" value="Znf_C2H2_type"/>
</dbReference>
<dbReference type="FunFam" id="3.30.160.60:FF:002343">
    <property type="entry name" value="Zinc finger protein 33A"/>
    <property type="match status" value="2"/>
</dbReference>
<evidence type="ECO:0000259" key="14">
    <source>
        <dbReference type="PROSITE" id="PS50805"/>
    </source>
</evidence>
<evidence type="ECO:0000256" key="9">
    <source>
        <dbReference type="ARBA" id="ARBA00023163"/>
    </source>
</evidence>
<feature type="compositionally biased region" description="Basic residues" evidence="12">
    <location>
        <begin position="244"/>
        <end position="253"/>
    </location>
</feature>
<dbReference type="SUPFAM" id="SSF57667">
    <property type="entry name" value="beta-beta-alpha zinc fingers"/>
    <property type="match status" value="4"/>
</dbReference>
<dbReference type="FunFam" id="3.30.160.60:FF:002402">
    <property type="entry name" value="Zinc finger protein 347"/>
    <property type="match status" value="1"/>
</dbReference>
<comment type="subcellular location">
    <subcellularLocation>
        <location evidence="1">Nucleus</location>
    </subcellularLocation>
</comment>
<evidence type="ECO:0000256" key="12">
    <source>
        <dbReference type="SAM" id="MobiDB-lite"/>
    </source>
</evidence>
<dbReference type="PROSITE" id="PS50805">
    <property type="entry name" value="KRAB"/>
    <property type="match status" value="1"/>
</dbReference>
<evidence type="ECO:0000259" key="13">
    <source>
        <dbReference type="PROSITE" id="PS50157"/>
    </source>
</evidence>
<evidence type="ECO:0000313" key="15">
    <source>
        <dbReference type="Proteomes" id="UP000694856"/>
    </source>
</evidence>
<dbReference type="GO" id="GO:0005634">
    <property type="term" value="C:nucleus"/>
    <property type="evidence" value="ECO:0007669"/>
    <property type="project" value="UniProtKB-SubCell"/>
</dbReference>
<evidence type="ECO:0000313" key="16">
    <source>
        <dbReference type="RefSeq" id="XP_032343687.1"/>
    </source>
</evidence>
<dbReference type="PANTHER" id="PTHR23234">
    <property type="entry name" value="ZNF44 PROTEIN"/>
    <property type="match status" value="1"/>
</dbReference>
<dbReference type="SMART" id="SM00349">
    <property type="entry name" value="KRAB"/>
    <property type="match status" value="1"/>
</dbReference>
<dbReference type="PROSITE" id="PS50157">
    <property type="entry name" value="ZINC_FINGER_C2H2_2"/>
    <property type="match status" value="6"/>
</dbReference>
<dbReference type="GeneID" id="116666003"/>
<keyword evidence="5 11" id="KW-0863">Zinc-finger</keyword>
<feature type="domain" description="C2H2-type" evidence="13">
    <location>
        <begin position="366"/>
        <end position="393"/>
    </location>
</feature>
<dbReference type="PROSITE" id="PS00028">
    <property type="entry name" value="ZINC_FINGER_C2H2_1"/>
    <property type="match status" value="6"/>
</dbReference>
<feature type="region of interest" description="Disordered" evidence="12">
    <location>
        <begin position="203"/>
        <end position="266"/>
    </location>
</feature>
<dbReference type="SUPFAM" id="SSF109640">
    <property type="entry name" value="KRAB domain (Kruppel-associated box)"/>
    <property type="match status" value="1"/>
</dbReference>
<dbReference type="Pfam" id="PF00096">
    <property type="entry name" value="zf-C2H2"/>
    <property type="match status" value="6"/>
</dbReference>
<reference evidence="16" key="1">
    <citation type="submission" date="2025-08" db="UniProtKB">
        <authorList>
            <consortium name="RefSeq"/>
        </authorList>
    </citation>
    <scope>IDENTIFICATION</scope>
    <source>
        <tissue evidence="16">Ear skin</tissue>
    </source>
</reference>
<dbReference type="FunFam" id="3.30.160.60:FF:002239">
    <property type="entry name" value="Zinc finger protein 226"/>
    <property type="match status" value="1"/>
</dbReference>
<feature type="region of interest" description="Disordered" evidence="12">
    <location>
        <begin position="145"/>
        <end position="182"/>
    </location>
</feature>
<feature type="compositionally biased region" description="Polar residues" evidence="12">
    <location>
        <begin position="223"/>
        <end position="233"/>
    </location>
</feature>
<feature type="domain" description="KRAB" evidence="14">
    <location>
        <begin position="33"/>
        <end position="106"/>
    </location>
</feature>
<dbReference type="Pfam" id="PF01352">
    <property type="entry name" value="KRAB"/>
    <property type="match status" value="1"/>
</dbReference>
<dbReference type="RefSeq" id="XP_032343687.1">
    <property type="nucleotide sequence ID" value="XM_032487796.1"/>
</dbReference>
<keyword evidence="7" id="KW-0805">Transcription regulation</keyword>
<dbReference type="AlphaFoldDB" id="A0A8B8TN47"/>
<organism evidence="15 16">
    <name type="scientific">Camelus ferus</name>
    <name type="common">Wild bactrian camel</name>
    <name type="synonym">Camelus bactrianus ferus</name>
    <dbReference type="NCBI Taxonomy" id="419612"/>
    <lineage>
        <taxon>Eukaryota</taxon>
        <taxon>Metazoa</taxon>
        <taxon>Chordata</taxon>
        <taxon>Craniata</taxon>
        <taxon>Vertebrata</taxon>
        <taxon>Euteleostomi</taxon>
        <taxon>Mammalia</taxon>
        <taxon>Eutheria</taxon>
        <taxon>Laurasiatheria</taxon>
        <taxon>Artiodactyla</taxon>
        <taxon>Tylopoda</taxon>
        <taxon>Camelidae</taxon>
        <taxon>Camelus</taxon>
    </lineage>
</organism>
<dbReference type="FunFam" id="3.30.160.60:FF:002604">
    <property type="entry name" value="Zinc finger protein 715"/>
    <property type="match status" value="1"/>
</dbReference>
<keyword evidence="15" id="KW-1185">Reference proteome</keyword>
<dbReference type="FunFam" id="3.30.160.60:FF:004137">
    <property type="match status" value="1"/>
</dbReference>
<evidence type="ECO:0000256" key="2">
    <source>
        <dbReference type="ARBA" id="ARBA00006991"/>
    </source>
</evidence>